<dbReference type="Proteomes" id="UP000886998">
    <property type="component" value="Unassembled WGS sequence"/>
</dbReference>
<gene>
    <name evidence="2" type="ORF">TNIN_373871</name>
</gene>
<feature type="region of interest" description="Disordered" evidence="1">
    <location>
        <begin position="94"/>
        <end position="113"/>
    </location>
</feature>
<evidence type="ECO:0000313" key="2">
    <source>
        <dbReference type="EMBL" id="GFS57925.1"/>
    </source>
</evidence>
<evidence type="ECO:0000313" key="3">
    <source>
        <dbReference type="Proteomes" id="UP000886998"/>
    </source>
</evidence>
<accession>A0A8X6KLJ4</accession>
<keyword evidence="3" id="KW-1185">Reference proteome</keyword>
<name>A0A8X6KLJ4_9ARAC</name>
<dbReference type="EMBL" id="BMAV01027296">
    <property type="protein sequence ID" value="GFS57925.1"/>
    <property type="molecule type" value="Genomic_DNA"/>
</dbReference>
<sequence length="141" mass="15910">MRCKRKVPSSRSAGPERKKKRTPIRETNKRVLKSSSVSTKQVKKRVKKTKENFGQVPVKDLRPGLEEGLLRSSQIQQGRLSLYNLQSRRDITRNAIPSGRSVQAQGDQSNPEEKHLVDQVLTPSIIIESPDNKVTKSLGRV</sequence>
<protein>
    <submittedName>
        <fullName evidence="2">Uncharacterized protein</fullName>
    </submittedName>
</protein>
<proteinExistence type="predicted"/>
<comment type="caution">
    <text evidence="2">The sequence shown here is derived from an EMBL/GenBank/DDBJ whole genome shotgun (WGS) entry which is preliminary data.</text>
</comment>
<feature type="region of interest" description="Disordered" evidence="1">
    <location>
        <begin position="1"/>
        <end position="54"/>
    </location>
</feature>
<reference evidence="2" key="1">
    <citation type="submission" date="2020-08" db="EMBL/GenBank/DDBJ databases">
        <title>Multicomponent nature underlies the extraordinary mechanical properties of spider dragline silk.</title>
        <authorList>
            <person name="Kono N."/>
            <person name="Nakamura H."/>
            <person name="Mori M."/>
            <person name="Yoshida Y."/>
            <person name="Ohtoshi R."/>
            <person name="Malay A.D."/>
            <person name="Moran D.A.P."/>
            <person name="Tomita M."/>
            <person name="Numata K."/>
            <person name="Arakawa K."/>
        </authorList>
    </citation>
    <scope>NUCLEOTIDE SEQUENCE</scope>
</reference>
<feature type="compositionally biased region" description="Polar residues" evidence="1">
    <location>
        <begin position="100"/>
        <end position="109"/>
    </location>
</feature>
<dbReference type="AlphaFoldDB" id="A0A8X6KLJ4"/>
<organism evidence="2 3">
    <name type="scientific">Trichonephila inaurata madagascariensis</name>
    <dbReference type="NCBI Taxonomy" id="2747483"/>
    <lineage>
        <taxon>Eukaryota</taxon>
        <taxon>Metazoa</taxon>
        <taxon>Ecdysozoa</taxon>
        <taxon>Arthropoda</taxon>
        <taxon>Chelicerata</taxon>
        <taxon>Arachnida</taxon>
        <taxon>Araneae</taxon>
        <taxon>Araneomorphae</taxon>
        <taxon>Entelegynae</taxon>
        <taxon>Araneoidea</taxon>
        <taxon>Nephilidae</taxon>
        <taxon>Trichonephila</taxon>
        <taxon>Trichonephila inaurata</taxon>
    </lineage>
</organism>
<evidence type="ECO:0000256" key="1">
    <source>
        <dbReference type="SAM" id="MobiDB-lite"/>
    </source>
</evidence>